<dbReference type="AlphaFoldDB" id="A0A967B3Y2"/>
<evidence type="ECO:0008006" key="4">
    <source>
        <dbReference type="Google" id="ProtNLM"/>
    </source>
</evidence>
<evidence type="ECO:0000313" key="3">
    <source>
        <dbReference type="Proteomes" id="UP000707206"/>
    </source>
</evidence>
<reference evidence="2" key="2">
    <citation type="submission" date="2020-03" db="EMBL/GenBank/DDBJ databases">
        <title>Flavobacteriaceae bacterium strain TP-CH-4, a member of the family Flavobacteriaceae isolated from a deep-sea seamount.</title>
        <authorList>
            <person name="Zhang D.-C."/>
        </authorList>
    </citation>
    <scope>NUCLEOTIDE SEQUENCE</scope>
    <source>
        <strain evidence="2">TP-CH-4</strain>
    </source>
</reference>
<dbReference type="Proteomes" id="UP000707206">
    <property type="component" value="Unassembled WGS sequence"/>
</dbReference>
<reference evidence="2" key="1">
    <citation type="submission" date="2019-07" db="EMBL/GenBank/DDBJ databases">
        <authorList>
            <person name="De-Chao Zhang Q."/>
        </authorList>
    </citation>
    <scope>NUCLEOTIDE SEQUENCE</scope>
    <source>
        <strain evidence="2">TP-CH-4</strain>
    </source>
</reference>
<protein>
    <recommendedName>
        <fullName evidence="4">Thrombospondin type 3 repeat-containing protein</fullName>
    </recommendedName>
</protein>
<feature type="region of interest" description="Disordered" evidence="1">
    <location>
        <begin position="231"/>
        <end position="265"/>
    </location>
</feature>
<name>A0A967B3Y2_9FLAO</name>
<feature type="non-terminal residue" evidence="2">
    <location>
        <position position="367"/>
    </location>
</feature>
<dbReference type="SUPFAM" id="SSF103647">
    <property type="entry name" value="TSP type-3 repeat"/>
    <property type="match status" value="1"/>
</dbReference>
<feature type="region of interest" description="Disordered" evidence="1">
    <location>
        <begin position="68"/>
        <end position="94"/>
    </location>
</feature>
<dbReference type="InterPro" id="IPR028974">
    <property type="entry name" value="TSP_type-3_rpt"/>
</dbReference>
<proteinExistence type="predicted"/>
<feature type="region of interest" description="Disordered" evidence="1">
    <location>
        <begin position="315"/>
        <end position="367"/>
    </location>
</feature>
<feature type="compositionally biased region" description="Polar residues" evidence="1">
    <location>
        <begin position="76"/>
        <end position="87"/>
    </location>
</feature>
<organism evidence="2 3">
    <name type="scientific">Pelagihabitans pacificus</name>
    <dbReference type="NCBI Taxonomy" id="2696054"/>
    <lineage>
        <taxon>Bacteria</taxon>
        <taxon>Pseudomonadati</taxon>
        <taxon>Bacteroidota</taxon>
        <taxon>Flavobacteriia</taxon>
        <taxon>Flavobacteriales</taxon>
        <taxon>Flavobacteriaceae</taxon>
        <taxon>Pelagihabitans</taxon>
    </lineage>
</organism>
<evidence type="ECO:0000313" key="2">
    <source>
        <dbReference type="EMBL" id="NHF61601.1"/>
    </source>
</evidence>
<comment type="caution">
    <text evidence="2">The sequence shown here is derived from an EMBL/GenBank/DDBJ whole genome shotgun (WGS) entry which is preliminary data.</text>
</comment>
<gene>
    <name evidence="2" type="ORF">FK220_019770</name>
</gene>
<feature type="compositionally biased region" description="Basic and acidic residues" evidence="1">
    <location>
        <begin position="321"/>
        <end position="331"/>
    </location>
</feature>
<keyword evidence="3" id="KW-1185">Reference proteome</keyword>
<evidence type="ECO:0000256" key="1">
    <source>
        <dbReference type="SAM" id="MobiDB-lite"/>
    </source>
</evidence>
<sequence length="367" mass="39151">MELITSFFKKSGTKDFITLYLSIAVFVGFSMVEGNWVHANPKLISDKLDILIEYDGLDLDQDDDGILDRVEDANTDGDNNPSTNPTDTDGDGIADYLDIDSDNDGILDNYEGQRTSDYVAPSGVDANGNGLDDVYEGSYGFGIVPINSDGAALADYVDPDSDVDGIRDNVESQPYLGYVAPSGVDANGNGLDDAYEGSFGFGIIPINSDSDPYPDFRDFDSDDDGIKDKVEAQTSEGYVPPSGDSDQNGIDDSYEDGLNPIDTDGDSIPDFLDIDTDNDGILDNIESQSTGEYVAPSGVDGNRNGLDDAYASIIDPMNSDGDTKPDFRDIDSDNDGIPDNVEAQTTAGYIAPNDDDAATYASNDGLN</sequence>
<dbReference type="GO" id="GO:0005509">
    <property type="term" value="F:calcium ion binding"/>
    <property type="evidence" value="ECO:0007669"/>
    <property type="project" value="InterPro"/>
</dbReference>
<dbReference type="Gene3D" id="4.10.1080.10">
    <property type="entry name" value="TSP type-3 repeat"/>
    <property type="match status" value="1"/>
</dbReference>
<dbReference type="EMBL" id="VIKU02000012">
    <property type="protein sequence ID" value="NHF61601.1"/>
    <property type="molecule type" value="Genomic_DNA"/>
</dbReference>
<accession>A0A967B3Y2</accession>